<keyword evidence="10" id="KW-0472">Membrane</keyword>
<dbReference type="Proteomes" id="UP001583193">
    <property type="component" value="Unassembled WGS sequence"/>
</dbReference>
<keyword evidence="10" id="KW-0812">Transmembrane</keyword>
<dbReference type="EMBL" id="JAVDPF010000001">
    <property type="protein sequence ID" value="KAL1886803.1"/>
    <property type="molecule type" value="Genomic_DNA"/>
</dbReference>
<feature type="signal peptide" evidence="11">
    <location>
        <begin position="1"/>
        <end position="30"/>
    </location>
</feature>
<evidence type="ECO:0000313" key="13">
    <source>
        <dbReference type="Proteomes" id="UP001583193"/>
    </source>
</evidence>
<dbReference type="Gene3D" id="1.50.10.20">
    <property type="match status" value="1"/>
</dbReference>
<evidence type="ECO:0000256" key="10">
    <source>
        <dbReference type="SAM" id="Phobius"/>
    </source>
</evidence>
<dbReference type="PANTHER" id="PTHR12145">
    <property type="entry name" value="MANNAN ENDO-1,6-ALPHA-MANNOSIDASE DCW1"/>
    <property type="match status" value="1"/>
</dbReference>
<evidence type="ECO:0000256" key="8">
    <source>
        <dbReference type="PIRNR" id="PIRNR016302"/>
    </source>
</evidence>
<evidence type="ECO:0000256" key="9">
    <source>
        <dbReference type="SAM" id="MobiDB-lite"/>
    </source>
</evidence>
<evidence type="ECO:0000256" key="11">
    <source>
        <dbReference type="SAM" id="SignalP"/>
    </source>
</evidence>
<keyword evidence="13" id="KW-1185">Reference proteome</keyword>
<gene>
    <name evidence="12" type="ORF">Plec18167_000738</name>
</gene>
<dbReference type="InterPro" id="IPR008928">
    <property type="entry name" value="6-hairpin_glycosidase_sf"/>
</dbReference>
<keyword evidence="4 11" id="KW-0732">Signal</keyword>
<feature type="region of interest" description="Disordered" evidence="9">
    <location>
        <begin position="405"/>
        <end position="424"/>
    </location>
</feature>
<evidence type="ECO:0000256" key="4">
    <source>
        <dbReference type="ARBA" id="ARBA00022729"/>
    </source>
</evidence>
<comment type="caution">
    <text evidence="12">The sequence shown here is derived from an EMBL/GenBank/DDBJ whole genome shotgun (WGS) entry which is preliminary data.</text>
</comment>
<protein>
    <recommendedName>
        <fullName evidence="3 8">Mannan endo-1,6-alpha-mannosidase</fullName>
        <ecNumber evidence="3 8">3.2.1.101</ecNumber>
    </recommendedName>
</protein>
<name>A0ABR3YF79_9EURO</name>
<dbReference type="PIRSF" id="PIRSF016302">
    <property type="entry name" value="Man_a_manosd"/>
    <property type="match status" value="1"/>
</dbReference>
<comment type="similarity">
    <text evidence="2 8">Belongs to the glycosyl hydrolase 76 family.</text>
</comment>
<proteinExistence type="inferred from homology"/>
<evidence type="ECO:0000256" key="5">
    <source>
        <dbReference type="ARBA" id="ARBA00022801"/>
    </source>
</evidence>
<dbReference type="InterPro" id="IPR014480">
    <property type="entry name" value="Mannan-1_6-alpha_mannosidase"/>
</dbReference>
<comment type="catalytic activity">
    <reaction evidence="1 8">
        <text>Random hydrolysis of (1-&gt;6)-alpha-D-mannosidic linkages in unbranched (1-&gt;6)-mannans.</text>
        <dbReference type="EC" id="3.2.1.101"/>
    </reaction>
</comment>
<keyword evidence="5 8" id="KW-0378">Hydrolase</keyword>
<dbReference type="Pfam" id="PF03663">
    <property type="entry name" value="Glyco_hydro_76"/>
    <property type="match status" value="1"/>
</dbReference>
<keyword evidence="10" id="KW-1133">Transmembrane helix</keyword>
<feature type="transmembrane region" description="Helical" evidence="10">
    <location>
        <begin position="438"/>
        <end position="459"/>
    </location>
</feature>
<keyword evidence="6" id="KW-0325">Glycoprotein</keyword>
<evidence type="ECO:0000256" key="6">
    <source>
        <dbReference type="ARBA" id="ARBA00023180"/>
    </source>
</evidence>
<sequence length="461" mass="50698">MRLPSYIFSRTWSWKPLACAVLLGARMVQAAIDLDLDNPESIKNAAKTAAAGMMKYYTGDQPGDVPGNLPDPYYWWEAGAMFGALIDYYYYTGDEQYVDVTTQAMLWQVGPEVNYMPPNQSKTLGNDDQGFWGMAAMTAAETKFPNPPEDKPQWLALAQAVFNTQAPRWDNQTCGGGLKWQIFSFNNGYNYKNTISNGCFFNLAARLAVYTGNETYAEWAERAFDWVMAIGLGTPDYTFFDGTDDLQNCTSINHIQWSYNSGVFMMGAAAMYNFTDGSERWKTRLEGIIRGANIFFENNIMTEVACESNGKCNVDQRSFKAYLSRWMAATVKLAPFTHDLLIPKLQASAIAAAQQCSGPDNACGLRWTMRGQFDGSLGVGEQMSAMEVFQSNLIDLTAGPVTNTTGGTSKGDYSAGTGASDDDSLREYNDEITVADRAGAGVLTGLVVILTMGGAYWMVST</sequence>
<accession>A0ABR3YF79</accession>
<dbReference type="SUPFAM" id="SSF48208">
    <property type="entry name" value="Six-hairpin glycosidases"/>
    <property type="match status" value="1"/>
</dbReference>
<evidence type="ECO:0000256" key="1">
    <source>
        <dbReference type="ARBA" id="ARBA00001452"/>
    </source>
</evidence>
<organism evidence="12 13">
    <name type="scientific">Paecilomyces lecythidis</name>
    <dbReference type="NCBI Taxonomy" id="3004212"/>
    <lineage>
        <taxon>Eukaryota</taxon>
        <taxon>Fungi</taxon>
        <taxon>Dikarya</taxon>
        <taxon>Ascomycota</taxon>
        <taxon>Pezizomycotina</taxon>
        <taxon>Eurotiomycetes</taxon>
        <taxon>Eurotiomycetidae</taxon>
        <taxon>Eurotiales</taxon>
        <taxon>Thermoascaceae</taxon>
        <taxon>Paecilomyces</taxon>
    </lineage>
</organism>
<reference evidence="12 13" key="1">
    <citation type="journal article" date="2024" name="IMA Fungus">
        <title>IMA Genome - F19 : A genome assembly and annotation guide to empower mycologists, including annotated draft genome sequences of Ceratocystis pirilliformis, Diaporthe australafricana, Fusarium ophioides, Paecilomyces lecythidis, and Sporothrix stenoceras.</title>
        <authorList>
            <person name="Aylward J."/>
            <person name="Wilson A.M."/>
            <person name="Visagie C.M."/>
            <person name="Spraker J."/>
            <person name="Barnes I."/>
            <person name="Buitendag C."/>
            <person name="Ceriani C."/>
            <person name="Del Mar Angel L."/>
            <person name="du Plessis D."/>
            <person name="Fuchs T."/>
            <person name="Gasser K."/>
            <person name="Kramer D."/>
            <person name="Li W."/>
            <person name="Munsamy K."/>
            <person name="Piso A."/>
            <person name="Price J.L."/>
            <person name="Sonnekus B."/>
            <person name="Thomas C."/>
            <person name="van der Nest A."/>
            <person name="van Dijk A."/>
            <person name="van Heerden A."/>
            <person name="van Vuuren N."/>
            <person name="Yilmaz N."/>
            <person name="Duong T.A."/>
            <person name="van der Merwe N.A."/>
            <person name="Wingfield M.J."/>
            <person name="Wingfield B.D."/>
        </authorList>
    </citation>
    <scope>NUCLEOTIDE SEQUENCE [LARGE SCALE GENOMIC DNA]</scope>
    <source>
        <strain evidence="12 13">CMW 18167</strain>
    </source>
</reference>
<keyword evidence="7 8" id="KW-0326">Glycosidase</keyword>
<evidence type="ECO:0000256" key="2">
    <source>
        <dbReference type="ARBA" id="ARBA00009699"/>
    </source>
</evidence>
<dbReference type="EC" id="3.2.1.101" evidence="3 8"/>
<dbReference type="PANTHER" id="PTHR12145:SF36">
    <property type="entry name" value="MANNAN ENDO-1,6-ALPHA-MANNOSIDASE DCW1"/>
    <property type="match status" value="1"/>
</dbReference>
<feature type="chain" id="PRO_5046855634" description="Mannan endo-1,6-alpha-mannosidase" evidence="11">
    <location>
        <begin position="31"/>
        <end position="461"/>
    </location>
</feature>
<dbReference type="InterPro" id="IPR005198">
    <property type="entry name" value="Glyco_hydro_76"/>
</dbReference>
<evidence type="ECO:0000256" key="7">
    <source>
        <dbReference type="ARBA" id="ARBA00023295"/>
    </source>
</evidence>
<evidence type="ECO:0000256" key="3">
    <source>
        <dbReference type="ARBA" id="ARBA00012350"/>
    </source>
</evidence>
<evidence type="ECO:0000313" key="12">
    <source>
        <dbReference type="EMBL" id="KAL1886803.1"/>
    </source>
</evidence>